<dbReference type="InterPro" id="IPR002105">
    <property type="entry name" value="Dockerin_1_rpt"/>
</dbReference>
<dbReference type="SUPFAM" id="SSF63446">
    <property type="entry name" value="Type I dockerin domain"/>
    <property type="match status" value="1"/>
</dbReference>
<keyword evidence="4" id="KW-1185">Reference proteome</keyword>
<proteinExistence type="predicted"/>
<dbReference type="RefSeq" id="WP_055066866.1">
    <property type="nucleotide sequence ID" value="NZ_CP173697.1"/>
</dbReference>
<evidence type="ECO:0000256" key="1">
    <source>
        <dbReference type="SAM" id="SignalP"/>
    </source>
</evidence>
<dbReference type="InterPro" id="IPR018247">
    <property type="entry name" value="EF_Hand_1_Ca_BS"/>
</dbReference>
<dbReference type="InterPro" id="IPR025883">
    <property type="entry name" value="Cadherin-like_domain"/>
</dbReference>
<evidence type="ECO:0000313" key="3">
    <source>
        <dbReference type="EMBL" id="CRL32631.1"/>
    </source>
</evidence>
<feature type="chain" id="PRO_5039011898" description="Dockerin domain-containing protein" evidence="1">
    <location>
        <begin position="24"/>
        <end position="583"/>
    </location>
</feature>
<feature type="domain" description="Dockerin" evidence="2">
    <location>
        <begin position="515"/>
        <end position="583"/>
    </location>
</feature>
<keyword evidence="1" id="KW-0732">Signal</keyword>
<dbReference type="GO" id="GO:0000272">
    <property type="term" value="P:polysaccharide catabolic process"/>
    <property type="evidence" value="ECO:0007669"/>
    <property type="project" value="InterPro"/>
</dbReference>
<dbReference type="PROSITE" id="PS51766">
    <property type="entry name" value="DOCKERIN"/>
    <property type="match status" value="1"/>
</dbReference>
<organism evidence="3 4">
    <name type="scientific">Roseburia faecis</name>
    <dbReference type="NCBI Taxonomy" id="301302"/>
    <lineage>
        <taxon>Bacteria</taxon>
        <taxon>Bacillati</taxon>
        <taxon>Bacillota</taxon>
        <taxon>Clostridia</taxon>
        <taxon>Lachnospirales</taxon>
        <taxon>Lachnospiraceae</taxon>
        <taxon>Roseburia</taxon>
    </lineage>
</organism>
<dbReference type="InterPro" id="IPR036439">
    <property type="entry name" value="Dockerin_dom_sf"/>
</dbReference>
<dbReference type="Pfam" id="PF00404">
    <property type="entry name" value="Dockerin_1"/>
    <property type="match status" value="1"/>
</dbReference>
<sequence length="583" mass="62920">MRKIKRFLSALLCGVILITGTLAGVSVRTDAAASSYAVQLRAAGFPDSYIRALSALHTAYPQWQFQAVKTGLDWNTVVSKESVNGVNLVPKTGNDATKSTADGAYDWTTNVWTVYDGSSWVGADADYIAYYLDPRNFLNETDIFQFESLSFSKVQTRQGVSSILKGTFMENMVEDSDGSELDYAQAFMDIGEETGVSPYHLASRVRQEQGLKGTSSLISGTYSGYEGYYNYFNVGAAGITSTLVIKNGLAYAKKAGWNTRYAALEGGAKILAKNYIGVGQDTLYFQKFNVVNQKNLYSHQYMANLAAAYNEGRKLGQGYADKQQAFVFRIPVYSGMPASAVTFTASGNPNNYLKSLSVTGQTLTPVFRGDTTSYSLVVDSKVSSVTISASPVAAKSSVTGTGTKKLQTGTNTCKVTCKSESGASKTYTLTIVKKAGAAAETEKTSVTSKTYQLKNKMVTGIAPGTKAATFLKKLKVTAGTVKLFSASKKSVTGIVSTGNVLQVYDSKNKKVSSYTLVIYGDVNGDGKINKTDLNRLNRHLNGTQKLTGCYLKAADTNRKKDGVNVLDLVYLNKHLQGKITIQQ</sequence>
<reference evidence="4" key="1">
    <citation type="submission" date="2015-05" db="EMBL/GenBank/DDBJ databases">
        <authorList>
            <consortium name="Pathogen Informatics"/>
        </authorList>
    </citation>
    <scope>NUCLEOTIDE SEQUENCE [LARGE SCALE GENOMIC DNA]</scope>
    <source>
        <strain evidence="4">M72</strain>
    </source>
</reference>
<dbReference type="GO" id="GO:0004553">
    <property type="term" value="F:hydrolase activity, hydrolyzing O-glycosyl compounds"/>
    <property type="evidence" value="ECO:0007669"/>
    <property type="project" value="InterPro"/>
</dbReference>
<dbReference type="OrthoDB" id="9816557at2"/>
<dbReference type="AlphaFoldDB" id="A0A0M6WAD1"/>
<evidence type="ECO:0000313" key="4">
    <source>
        <dbReference type="Proteomes" id="UP000049979"/>
    </source>
</evidence>
<dbReference type="Pfam" id="PF12733">
    <property type="entry name" value="Cadherin-like"/>
    <property type="match status" value="1"/>
</dbReference>
<evidence type="ECO:0000259" key="2">
    <source>
        <dbReference type="PROSITE" id="PS51766"/>
    </source>
</evidence>
<dbReference type="STRING" id="301302.ERS852420_02446"/>
<dbReference type="InterPro" id="IPR016134">
    <property type="entry name" value="Dockerin_dom"/>
</dbReference>
<dbReference type="EMBL" id="CVRR01000005">
    <property type="protein sequence ID" value="CRL32631.1"/>
    <property type="molecule type" value="Genomic_DNA"/>
</dbReference>
<dbReference type="CDD" id="cd14256">
    <property type="entry name" value="Dockerin_I"/>
    <property type="match status" value="1"/>
</dbReference>
<protein>
    <recommendedName>
        <fullName evidence="2">Dockerin domain-containing protein</fullName>
    </recommendedName>
</protein>
<feature type="signal peptide" evidence="1">
    <location>
        <begin position="1"/>
        <end position="23"/>
    </location>
</feature>
<gene>
    <name evidence="3" type="ORF">M72_00041</name>
</gene>
<dbReference type="Proteomes" id="UP000049979">
    <property type="component" value="Unassembled WGS sequence"/>
</dbReference>
<accession>A0A0M6WAD1</accession>
<name>A0A0M6WAD1_9FIRM</name>
<dbReference type="PROSITE" id="PS00018">
    <property type="entry name" value="EF_HAND_1"/>
    <property type="match status" value="1"/>
</dbReference>
<dbReference type="Gene3D" id="1.10.1330.10">
    <property type="entry name" value="Dockerin domain"/>
    <property type="match status" value="1"/>
</dbReference>